<dbReference type="Gene3D" id="1.10.260.40">
    <property type="entry name" value="lambda repressor-like DNA-binding domains"/>
    <property type="match status" value="1"/>
</dbReference>
<organism evidence="2 3">
    <name type="scientific">Fulvimarina manganoxydans</name>
    <dbReference type="NCBI Taxonomy" id="937218"/>
    <lineage>
        <taxon>Bacteria</taxon>
        <taxon>Pseudomonadati</taxon>
        <taxon>Pseudomonadota</taxon>
        <taxon>Alphaproteobacteria</taxon>
        <taxon>Hyphomicrobiales</taxon>
        <taxon>Aurantimonadaceae</taxon>
        <taxon>Fulvimarina</taxon>
    </lineage>
</organism>
<evidence type="ECO:0000313" key="2">
    <source>
        <dbReference type="EMBL" id="SMC80168.1"/>
    </source>
</evidence>
<dbReference type="CDD" id="cd00093">
    <property type="entry name" value="HTH_XRE"/>
    <property type="match status" value="1"/>
</dbReference>
<feature type="domain" description="HTH cro/C1-type" evidence="1">
    <location>
        <begin position="17"/>
        <end position="71"/>
    </location>
</feature>
<dbReference type="EMBL" id="FWXR01000008">
    <property type="protein sequence ID" value="SMC80168.1"/>
    <property type="molecule type" value="Genomic_DNA"/>
</dbReference>
<dbReference type="RefSeq" id="WP_084410151.1">
    <property type="nucleotide sequence ID" value="NZ_FWXR01000008.1"/>
</dbReference>
<dbReference type="SUPFAM" id="SSF47413">
    <property type="entry name" value="lambda repressor-like DNA-binding domains"/>
    <property type="match status" value="1"/>
</dbReference>
<gene>
    <name evidence="2" type="ORF">SAMN06297251_108165</name>
</gene>
<protein>
    <submittedName>
        <fullName evidence="2">Helix-turn-helix</fullName>
    </submittedName>
</protein>
<dbReference type="Pfam" id="PF01381">
    <property type="entry name" value="HTH_3"/>
    <property type="match status" value="1"/>
</dbReference>
<reference evidence="2 3" key="1">
    <citation type="submission" date="2017-04" db="EMBL/GenBank/DDBJ databases">
        <authorList>
            <person name="Afonso C.L."/>
            <person name="Miller P.J."/>
            <person name="Scott M.A."/>
            <person name="Spackman E."/>
            <person name="Goraichik I."/>
            <person name="Dimitrov K.M."/>
            <person name="Suarez D.L."/>
            <person name="Swayne D.E."/>
        </authorList>
    </citation>
    <scope>NUCLEOTIDE SEQUENCE [LARGE SCALE GENOMIC DNA]</scope>
    <source>
        <strain evidence="2 3">CGMCC 1.10972</strain>
    </source>
</reference>
<dbReference type="InterPro" id="IPR010982">
    <property type="entry name" value="Lambda_DNA-bd_dom_sf"/>
</dbReference>
<evidence type="ECO:0000313" key="3">
    <source>
        <dbReference type="Proteomes" id="UP000192656"/>
    </source>
</evidence>
<dbReference type="OrthoDB" id="3034420at2"/>
<accession>A0A1W2C655</accession>
<dbReference type="STRING" id="937218.SAMN06297251_108165"/>
<sequence>MNLDLLDEYDLFVGAKIRELRRERGISPVDVAAYMLTSRQQLLRYEKGKNRIPIARVILAAERFGVPLAVFTPPIKLQGQVETEAEIESAG</sequence>
<name>A0A1W2C655_9HYPH</name>
<evidence type="ECO:0000259" key="1">
    <source>
        <dbReference type="PROSITE" id="PS50943"/>
    </source>
</evidence>
<dbReference type="GO" id="GO:0003677">
    <property type="term" value="F:DNA binding"/>
    <property type="evidence" value="ECO:0007669"/>
    <property type="project" value="InterPro"/>
</dbReference>
<proteinExistence type="predicted"/>
<dbReference type="SMART" id="SM00530">
    <property type="entry name" value="HTH_XRE"/>
    <property type="match status" value="1"/>
</dbReference>
<keyword evidence="3" id="KW-1185">Reference proteome</keyword>
<dbReference type="AlphaFoldDB" id="A0A1W2C655"/>
<dbReference type="Proteomes" id="UP000192656">
    <property type="component" value="Unassembled WGS sequence"/>
</dbReference>
<dbReference type="PROSITE" id="PS50943">
    <property type="entry name" value="HTH_CROC1"/>
    <property type="match status" value="1"/>
</dbReference>
<dbReference type="InterPro" id="IPR001387">
    <property type="entry name" value="Cro/C1-type_HTH"/>
</dbReference>